<dbReference type="PROSITE" id="PS50090">
    <property type="entry name" value="MYB_LIKE"/>
    <property type="match status" value="1"/>
</dbReference>
<sequence>MPPKKTEESASRRTRSQVAPDWTLTDSLTLVNEISAVEADCLDALSYYQKWKIISDNCAALGVNRTLDQCRRRWDSLFADYNSIKLWDEDGGGYWGLGGERRRGIGLPEEFDRDLFNAVDVVVKGQVERASSRHDAVLGDADADPLGVISPPVFKKQNHQLTPLKRQIEVKKEKQIVGDKKTGPMEVMATQKGEKATSSSVEVMASQLREKAEMIQAILEGKIAENKDYTLSDLKQGAASRANLARRQGDKLIDCFGAIGSTLDQLCKVTLTR</sequence>
<dbReference type="Pfam" id="PF13837">
    <property type="entry name" value="Myb_DNA-bind_4"/>
    <property type="match status" value="1"/>
</dbReference>
<evidence type="ECO:0000313" key="2">
    <source>
        <dbReference type="EnsemblPlants" id="Kaladp0631s0002.1.v1.1"/>
    </source>
</evidence>
<protein>
    <recommendedName>
        <fullName evidence="1">Myb-like domain-containing protein</fullName>
    </recommendedName>
</protein>
<organism evidence="2 3">
    <name type="scientific">Kalanchoe fedtschenkoi</name>
    <name type="common">Lavender scallops</name>
    <name type="synonym">South American air plant</name>
    <dbReference type="NCBI Taxonomy" id="63787"/>
    <lineage>
        <taxon>Eukaryota</taxon>
        <taxon>Viridiplantae</taxon>
        <taxon>Streptophyta</taxon>
        <taxon>Embryophyta</taxon>
        <taxon>Tracheophyta</taxon>
        <taxon>Spermatophyta</taxon>
        <taxon>Magnoliopsida</taxon>
        <taxon>eudicotyledons</taxon>
        <taxon>Gunneridae</taxon>
        <taxon>Pentapetalae</taxon>
        <taxon>Saxifragales</taxon>
        <taxon>Crassulaceae</taxon>
        <taxon>Kalanchoe</taxon>
    </lineage>
</organism>
<dbReference type="EnsemblPlants" id="Kaladp0631s0002.1.v1.1">
    <property type="protein sequence ID" value="Kaladp0631s0002.1.v1.1"/>
    <property type="gene ID" value="Kaladp0631s0002.v1.1"/>
</dbReference>
<accession>A0A7N0VDY1</accession>
<dbReference type="Gene3D" id="1.10.10.60">
    <property type="entry name" value="Homeodomain-like"/>
    <property type="match status" value="1"/>
</dbReference>
<dbReference type="OMA" id="REKWAVE"/>
<dbReference type="Gramene" id="Kaladp0631s0002.1.v1.1">
    <property type="protein sequence ID" value="Kaladp0631s0002.1.v1.1"/>
    <property type="gene ID" value="Kaladp0631s0002.v1.1"/>
</dbReference>
<dbReference type="PANTHER" id="PTHR33492:SF4">
    <property type="entry name" value="OS02G0174300 PROTEIN"/>
    <property type="match status" value="1"/>
</dbReference>
<name>A0A7N0VDY1_KALFE</name>
<dbReference type="AlphaFoldDB" id="A0A7N0VDY1"/>
<proteinExistence type="predicted"/>
<keyword evidence="3" id="KW-1185">Reference proteome</keyword>
<dbReference type="PANTHER" id="PTHR33492">
    <property type="entry name" value="OSJNBA0043A12.37 PROTEIN-RELATED"/>
    <property type="match status" value="1"/>
</dbReference>
<evidence type="ECO:0000313" key="3">
    <source>
        <dbReference type="Proteomes" id="UP000594263"/>
    </source>
</evidence>
<dbReference type="InterPro" id="IPR001005">
    <property type="entry name" value="SANT/Myb"/>
</dbReference>
<feature type="domain" description="Myb-like" evidence="1">
    <location>
        <begin position="22"/>
        <end position="78"/>
    </location>
</feature>
<dbReference type="Proteomes" id="UP000594263">
    <property type="component" value="Unplaced"/>
</dbReference>
<dbReference type="InterPro" id="IPR044822">
    <property type="entry name" value="Myb_DNA-bind_4"/>
</dbReference>
<evidence type="ECO:0000259" key="1">
    <source>
        <dbReference type="PROSITE" id="PS50090"/>
    </source>
</evidence>
<reference evidence="2" key="1">
    <citation type="submission" date="2021-01" db="UniProtKB">
        <authorList>
            <consortium name="EnsemblPlants"/>
        </authorList>
    </citation>
    <scope>IDENTIFICATION</scope>
</reference>